<evidence type="ECO:0000313" key="9">
    <source>
        <dbReference type="Proteomes" id="UP001589838"/>
    </source>
</evidence>
<dbReference type="InterPro" id="IPR049740">
    <property type="entry name" value="CopZ"/>
</dbReference>
<comment type="subcellular location">
    <subcellularLocation>
        <location evidence="1">Cytoplasm</location>
    </subcellularLocation>
</comment>
<evidence type="ECO:0000313" key="8">
    <source>
        <dbReference type="EMBL" id="MFC0472851.1"/>
    </source>
</evidence>
<dbReference type="InterPro" id="IPR000428">
    <property type="entry name" value="Cu-bd"/>
</dbReference>
<comment type="caution">
    <text evidence="8">The sequence shown here is derived from an EMBL/GenBank/DDBJ whole genome shotgun (WGS) entry which is preliminary data.</text>
</comment>
<dbReference type="InterPro" id="IPR006121">
    <property type="entry name" value="HMA_dom"/>
</dbReference>
<dbReference type="Pfam" id="PF00403">
    <property type="entry name" value="HMA"/>
    <property type="match status" value="1"/>
</dbReference>
<evidence type="ECO:0000256" key="5">
    <source>
        <dbReference type="ARBA" id="ARBA00023008"/>
    </source>
</evidence>
<dbReference type="PANTHER" id="PTHR46594:SF4">
    <property type="entry name" value="P-TYPE CATION-TRANSPORTING ATPASE"/>
    <property type="match status" value="1"/>
</dbReference>
<keyword evidence="5" id="KW-0186">Copper</keyword>
<dbReference type="EMBL" id="JBHLUX010000088">
    <property type="protein sequence ID" value="MFC0472851.1"/>
    <property type="molecule type" value="Genomic_DNA"/>
</dbReference>
<evidence type="ECO:0000256" key="1">
    <source>
        <dbReference type="ARBA" id="ARBA00004496"/>
    </source>
</evidence>
<keyword evidence="3" id="KW-0963">Cytoplasm</keyword>
<gene>
    <name evidence="8" type="primary">copZ</name>
    <name evidence="8" type="ORF">ACFFHM_20770</name>
</gene>
<protein>
    <recommendedName>
        <fullName evidence="2">Copper chaperone CopZ</fullName>
    </recommendedName>
</protein>
<name>A0ABV6KHQ5_9BACI</name>
<dbReference type="CDD" id="cd00371">
    <property type="entry name" value="HMA"/>
    <property type="match status" value="1"/>
</dbReference>
<dbReference type="InterPro" id="IPR006122">
    <property type="entry name" value="HMA_Cu_ion-bd"/>
</dbReference>
<dbReference type="PANTHER" id="PTHR46594">
    <property type="entry name" value="P-TYPE CATION-TRANSPORTING ATPASE"/>
    <property type="match status" value="1"/>
</dbReference>
<dbReference type="Gene3D" id="3.30.70.100">
    <property type="match status" value="1"/>
</dbReference>
<sequence length="68" mass="7260">MEKTTLQVSGMSCNHCVSAVEVSVGKLKGVNSVQVNLDSGTVLVEYDPSGLSLDTIKEEIEEQGYDVV</sequence>
<dbReference type="PROSITE" id="PS50846">
    <property type="entry name" value="HMA_2"/>
    <property type="match status" value="1"/>
</dbReference>
<proteinExistence type="predicted"/>
<feature type="domain" description="HMA" evidence="7">
    <location>
        <begin position="2"/>
        <end position="68"/>
    </location>
</feature>
<keyword evidence="6" id="KW-0143">Chaperone</keyword>
<evidence type="ECO:0000256" key="2">
    <source>
        <dbReference type="ARBA" id="ARBA00015313"/>
    </source>
</evidence>
<dbReference type="NCBIfam" id="NF033795">
    <property type="entry name" value="chaper_CopZ_Bs"/>
    <property type="match status" value="1"/>
</dbReference>
<dbReference type="PRINTS" id="PR00944">
    <property type="entry name" value="CUEXPORT"/>
</dbReference>
<keyword evidence="9" id="KW-1185">Reference proteome</keyword>
<organism evidence="8 9">
    <name type="scientific">Halalkalibacter kiskunsagensis</name>
    <dbReference type="NCBI Taxonomy" id="1548599"/>
    <lineage>
        <taxon>Bacteria</taxon>
        <taxon>Bacillati</taxon>
        <taxon>Bacillota</taxon>
        <taxon>Bacilli</taxon>
        <taxon>Bacillales</taxon>
        <taxon>Bacillaceae</taxon>
        <taxon>Halalkalibacter</taxon>
    </lineage>
</organism>
<dbReference type="InterPro" id="IPR036163">
    <property type="entry name" value="HMA_dom_sf"/>
</dbReference>
<evidence type="ECO:0000256" key="6">
    <source>
        <dbReference type="ARBA" id="ARBA00023186"/>
    </source>
</evidence>
<dbReference type="PROSITE" id="PS01047">
    <property type="entry name" value="HMA_1"/>
    <property type="match status" value="1"/>
</dbReference>
<dbReference type="NCBIfam" id="TIGR00003">
    <property type="entry name" value="copper ion binding protein"/>
    <property type="match status" value="1"/>
</dbReference>
<dbReference type="SUPFAM" id="SSF55008">
    <property type="entry name" value="HMA, heavy metal-associated domain"/>
    <property type="match status" value="1"/>
</dbReference>
<evidence type="ECO:0000256" key="3">
    <source>
        <dbReference type="ARBA" id="ARBA00022490"/>
    </source>
</evidence>
<keyword evidence="4" id="KW-0479">Metal-binding</keyword>
<dbReference type="Proteomes" id="UP001589838">
    <property type="component" value="Unassembled WGS sequence"/>
</dbReference>
<dbReference type="InterPro" id="IPR017969">
    <property type="entry name" value="Heavy-metal-associated_CS"/>
</dbReference>
<dbReference type="RefSeq" id="WP_335962638.1">
    <property type="nucleotide sequence ID" value="NZ_JBHLUX010000088.1"/>
</dbReference>
<evidence type="ECO:0000259" key="7">
    <source>
        <dbReference type="PROSITE" id="PS50846"/>
    </source>
</evidence>
<reference evidence="8 9" key="1">
    <citation type="submission" date="2024-09" db="EMBL/GenBank/DDBJ databases">
        <authorList>
            <person name="Sun Q."/>
            <person name="Mori K."/>
        </authorList>
    </citation>
    <scope>NUCLEOTIDE SEQUENCE [LARGE SCALE GENOMIC DNA]</scope>
    <source>
        <strain evidence="8 9">NCAIM B.02610</strain>
    </source>
</reference>
<evidence type="ECO:0000256" key="4">
    <source>
        <dbReference type="ARBA" id="ARBA00022723"/>
    </source>
</evidence>
<accession>A0ABV6KHQ5</accession>